<evidence type="ECO:0000256" key="9">
    <source>
        <dbReference type="ARBA" id="ARBA00050776"/>
    </source>
</evidence>
<evidence type="ECO:0000256" key="5">
    <source>
        <dbReference type="ARBA" id="ARBA00012239"/>
    </source>
</evidence>
<dbReference type="InterPro" id="IPR020578">
    <property type="entry name" value="Aminotrans_V_PyrdxlP_BS"/>
</dbReference>
<dbReference type="Gene3D" id="3.40.640.10">
    <property type="entry name" value="Type I PLP-dependent aspartate aminotransferase-like (Major domain)"/>
    <property type="match status" value="1"/>
</dbReference>
<dbReference type="OrthoDB" id="9804366at2"/>
<feature type="domain" description="Aminotransferase class V" evidence="12">
    <location>
        <begin position="47"/>
        <end position="416"/>
    </location>
</feature>
<comment type="cofactor">
    <cofactor evidence="1 10">
        <name>pyridoxal 5'-phosphate</name>
        <dbReference type="ChEBI" id="CHEBI:597326"/>
    </cofactor>
</comment>
<evidence type="ECO:0000256" key="10">
    <source>
        <dbReference type="RuleBase" id="RU004504"/>
    </source>
</evidence>
<comment type="function">
    <text evidence="3">Catalyzes the removal of elemental sulfur atoms from cysteine to produce alanine. Seems to participate in the biosynthesis of the nitrogenase metalloclusters by providing the inorganic sulfur required for the Fe-S core formation.</text>
</comment>
<keyword evidence="7 11" id="KW-0808">Transferase</keyword>
<evidence type="ECO:0000313" key="13">
    <source>
        <dbReference type="EMBL" id="TQV79051.1"/>
    </source>
</evidence>
<gene>
    <name evidence="13" type="ORF">FKG95_15335</name>
</gene>
<dbReference type="PANTHER" id="PTHR43586">
    <property type="entry name" value="CYSTEINE DESULFURASE"/>
    <property type="match status" value="1"/>
</dbReference>
<dbReference type="GO" id="GO:0006534">
    <property type="term" value="P:cysteine metabolic process"/>
    <property type="evidence" value="ECO:0007669"/>
    <property type="project" value="UniProtKB-UniRule"/>
</dbReference>
<dbReference type="InterPro" id="IPR010970">
    <property type="entry name" value="Cys_dSase_SufS"/>
</dbReference>
<dbReference type="NCBIfam" id="TIGR01979">
    <property type="entry name" value="sufS"/>
    <property type="match status" value="1"/>
</dbReference>
<evidence type="ECO:0000256" key="6">
    <source>
        <dbReference type="ARBA" id="ARBA00013558"/>
    </source>
</evidence>
<proteinExistence type="inferred from homology"/>
<evidence type="ECO:0000256" key="3">
    <source>
        <dbReference type="ARBA" id="ARBA00003120"/>
    </source>
</evidence>
<dbReference type="PROSITE" id="PS00595">
    <property type="entry name" value="AA_TRANSFER_CLASS_5"/>
    <property type="match status" value="1"/>
</dbReference>
<keyword evidence="8 11" id="KW-0663">Pyridoxal phosphate</keyword>
<evidence type="ECO:0000256" key="2">
    <source>
        <dbReference type="ARBA" id="ARBA00002824"/>
    </source>
</evidence>
<comment type="similarity">
    <text evidence="4 11">Belongs to the class-V pyridoxal-phosphate-dependent aminotransferase family. Csd subfamily.</text>
</comment>
<dbReference type="InterPro" id="IPR015421">
    <property type="entry name" value="PyrdxlP-dep_Trfase_major"/>
</dbReference>
<evidence type="ECO:0000256" key="8">
    <source>
        <dbReference type="ARBA" id="ARBA00022898"/>
    </source>
</evidence>
<reference evidence="13 14" key="1">
    <citation type="submission" date="2019-06" db="EMBL/GenBank/DDBJ databases">
        <title>Whole genome sequence for Rhodospirillaceae sp. R148.</title>
        <authorList>
            <person name="Wang G."/>
        </authorList>
    </citation>
    <scope>NUCLEOTIDE SEQUENCE [LARGE SCALE GENOMIC DNA]</scope>
    <source>
        <strain evidence="13 14">R148</strain>
    </source>
</reference>
<dbReference type="RefSeq" id="WP_142897274.1">
    <property type="nucleotide sequence ID" value="NZ_ML660056.1"/>
</dbReference>
<dbReference type="EC" id="2.8.1.7" evidence="5 11"/>
<dbReference type="InterPro" id="IPR016454">
    <property type="entry name" value="Cysteine_dSase"/>
</dbReference>
<accession>A0A545TPF4</accession>
<sequence length="428" mass="46522">MSSATLASREADVATSIGDNSIASYDVEKVRKDFPILSQEVYGKPLVYLDNAASAQKPKVVIDAMCQNMETYYSNVHRGLHRLSQLSTDAFEAAREKAADFINAETSDEIVFLRGATEAINLVAWSYGRTFLKAGDEVLISEMEHHANIVPWQMLRDETGIELKVVPIDDDGNLSLETFSDCLSAKTRLVAITHISNALGTIVPLKDIIRLSHAAGAKVLVDGCQAGPHMKIDVRDLDVDFYCFSSHKVYGPTGIGVLYGKLDLLNAMPPHHGGGEMIDRVTFEMSTYKDAPHRFEPGTPAIIEAIGFGAAIDYVKALGQDRISAHEQGLTAYATERMLEIEGLRIIGQAQEKASIVSFVMDNAHAHDIGTIIDRAGVAVRAGHHCAQPLMDRFGVSATARASFGLYNTRAEVDALVAALHKVKELLG</sequence>
<evidence type="ECO:0000256" key="11">
    <source>
        <dbReference type="RuleBase" id="RU004506"/>
    </source>
</evidence>
<dbReference type="PIRSF" id="PIRSF005572">
    <property type="entry name" value="NifS"/>
    <property type="match status" value="1"/>
</dbReference>
<organism evidence="13 14">
    <name type="scientific">Denitrobaculum tricleocarpae</name>
    <dbReference type="NCBI Taxonomy" id="2591009"/>
    <lineage>
        <taxon>Bacteria</taxon>
        <taxon>Pseudomonadati</taxon>
        <taxon>Pseudomonadota</taxon>
        <taxon>Alphaproteobacteria</taxon>
        <taxon>Rhodospirillales</taxon>
        <taxon>Rhodospirillaceae</taxon>
        <taxon>Denitrobaculum</taxon>
    </lineage>
</organism>
<dbReference type="InterPro" id="IPR000192">
    <property type="entry name" value="Aminotrans_V_dom"/>
</dbReference>
<evidence type="ECO:0000256" key="4">
    <source>
        <dbReference type="ARBA" id="ARBA00010447"/>
    </source>
</evidence>
<protein>
    <recommendedName>
        <fullName evidence="6 11">Cysteine desulfurase</fullName>
        <ecNumber evidence="5 11">2.8.1.7</ecNumber>
    </recommendedName>
</protein>
<evidence type="ECO:0000313" key="14">
    <source>
        <dbReference type="Proteomes" id="UP000315252"/>
    </source>
</evidence>
<comment type="function">
    <text evidence="2 11">Catalyzes the removal of elemental sulfur and selenium atoms from L-cysteine, L-cystine, L-selenocysteine, and L-selenocystine to produce L-alanine.</text>
</comment>
<dbReference type="GO" id="GO:0030170">
    <property type="term" value="F:pyridoxal phosphate binding"/>
    <property type="evidence" value="ECO:0007669"/>
    <property type="project" value="UniProtKB-UniRule"/>
</dbReference>
<dbReference type="InterPro" id="IPR015422">
    <property type="entry name" value="PyrdxlP-dep_Trfase_small"/>
</dbReference>
<comment type="catalytic activity">
    <reaction evidence="9 11">
        <text>(sulfur carrier)-H + L-cysteine = (sulfur carrier)-SH + L-alanine</text>
        <dbReference type="Rhea" id="RHEA:43892"/>
        <dbReference type="Rhea" id="RHEA-COMP:14737"/>
        <dbReference type="Rhea" id="RHEA-COMP:14739"/>
        <dbReference type="ChEBI" id="CHEBI:29917"/>
        <dbReference type="ChEBI" id="CHEBI:35235"/>
        <dbReference type="ChEBI" id="CHEBI:57972"/>
        <dbReference type="ChEBI" id="CHEBI:64428"/>
        <dbReference type="EC" id="2.8.1.7"/>
    </reaction>
</comment>
<dbReference type="Gene3D" id="3.90.1150.10">
    <property type="entry name" value="Aspartate Aminotransferase, domain 1"/>
    <property type="match status" value="1"/>
</dbReference>
<comment type="caution">
    <text evidence="13">The sequence shown here is derived from an EMBL/GenBank/DDBJ whole genome shotgun (WGS) entry which is preliminary data.</text>
</comment>
<name>A0A545TPF4_9PROT</name>
<dbReference type="AlphaFoldDB" id="A0A545TPF4"/>
<dbReference type="SUPFAM" id="SSF53383">
    <property type="entry name" value="PLP-dependent transferases"/>
    <property type="match status" value="1"/>
</dbReference>
<evidence type="ECO:0000256" key="7">
    <source>
        <dbReference type="ARBA" id="ARBA00022679"/>
    </source>
</evidence>
<dbReference type="GO" id="GO:0031071">
    <property type="term" value="F:cysteine desulfurase activity"/>
    <property type="evidence" value="ECO:0007669"/>
    <property type="project" value="UniProtKB-UniRule"/>
</dbReference>
<evidence type="ECO:0000259" key="12">
    <source>
        <dbReference type="Pfam" id="PF00266"/>
    </source>
</evidence>
<dbReference type="CDD" id="cd06453">
    <property type="entry name" value="SufS_like"/>
    <property type="match status" value="1"/>
</dbReference>
<dbReference type="Pfam" id="PF00266">
    <property type="entry name" value="Aminotran_5"/>
    <property type="match status" value="1"/>
</dbReference>
<evidence type="ECO:0000256" key="1">
    <source>
        <dbReference type="ARBA" id="ARBA00001933"/>
    </source>
</evidence>
<dbReference type="InterPro" id="IPR015424">
    <property type="entry name" value="PyrdxlP-dep_Trfase"/>
</dbReference>
<dbReference type="PANTHER" id="PTHR43586:SF8">
    <property type="entry name" value="CYSTEINE DESULFURASE 1, CHLOROPLASTIC"/>
    <property type="match status" value="1"/>
</dbReference>
<keyword evidence="14" id="KW-1185">Reference proteome</keyword>
<dbReference type="EMBL" id="VHSH01000005">
    <property type="protein sequence ID" value="TQV79051.1"/>
    <property type="molecule type" value="Genomic_DNA"/>
</dbReference>
<dbReference type="Proteomes" id="UP000315252">
    <property type="component" value="Unassembled WGS sequence"/>
</dbReference>